<reference evidence="17 18" key="1">
    <citation type="submission" date="2016-10" db="EMBL/GenBank/DDBJ databases">
        <authorList>
            <person name="de Groot N.N."/>
        </authorList>
    </citation>
    <scope>NUCLEOTIDE SEQUENCE [LARGE SCALE GENOMIC DNA]</scope>
    <source>
        <strain evidence="17 18">CGMCC 1.11147</strain>
    </source>
</reference>
<comment type="cofactor">
    <cofactor evidence="2">
        <name>Zn(2+)</name>
        <dbReference type="ChEBI" id="CHEBI:29105"/>
    </cofactor>
</comment>
<keyword evidence="7" id="KW-0645">Protease</keyword>
<dbReference type="SUPFAM" id="SSF55486">
    <property type="entry name" value="Metalloproteases ('zincins'), catalytic domain"/>
    <property type="match status" value="1"/>
</dbReference>
<evidence type="ECO:0000256" key="2">
    <source>
        <dbReference type="ARBA" id="ARBA00001947"/>
    </source>
</evidence>
<name>A0A1H0LFD6_9ACTN</name>
<feature type="domain" description="ERAP1-like C-terminal" evidence="15">
    <location>
        <begin position="555"/>
        <end position="864"/>
    </location>
</feature>
<evidence type="ECO:0000256" key="1">
    <source>
        <dbReference type="ARBA" id="ARBA00000098"/>
    </source>
</evidence>
<organism evidence="17 18">
    <name type="scientific">Nocardioides szechwanensis</name>
    <dbReference type="NCBI Taxonomy" id="1005944"/>
    <lineage>
        <taxon>Bacteria</taxon>
        <taxon>Bacillati</taxon>
        <taxon>Actinomycetota</taxon>
        <taxon>Actinomycetes</taxon>
        <taxon>Propionibacteriales</taxon>
        <taxon>Nocardioidaceae</taxon>
        <taxon>Nocardioides</taxon>
    </lineage>
</organism>
<feature type="domain" description="Aminopeptidase N-like N-terminal" evidence="16">
    <location>
        <begin position="43"/>
        <end position="212"/>
    </location>
</feature>
<evidence type="ECO:0000256" key="11">
    <source>
        <dbReference type="ARBA" id="ARBA00023049"/>
    </source>
</evidence>
<evidence type="ECO:0000259" key="15">
    <source>
        <dbReference type="Pfam" id="PF11838"/>
    </source>
</evidence>
<keyword evidence="8" id="KW-0479">Metal-binding</keyword>
<sequence>MLGVRQSPWVRLGGFASDMMRRMPGTNLTRDEAATRAAILAVESYTIDLDLTVSDKVFESTTVIRFSCSEPGASTFADLVDATIHEVTLNGRALDPSEVYRDSRITLDGLEADNELRVFCELPYSHTGEGLHRFVDPADGRVYLYSQFEVPDARRVYTTFEQPDLKSTFTFNVTAPEGWKVVSNSPSPAPEALDEGKAIWRFEPTKRMSTYITALVAGEYHEVQHTYVGKHGEIPLGHYCRQSLVEFLDVDELVKITEQGFAFFEEAFDFPYPFGKYDQLYVPEYNMGAMENAGCITLRDEYLPRSRQPRSFYEFRCSVILHEMAHMWFGDLVTMKWWDDLWLNESFAEWACYHAEVEATEFTDSWTGFANARKQTGYRQDQLPSTHPIAADNHDLQAVEVNFDMITYAKGASVLKQLVAWVGLEDFQAGLQQYFKDFAYGNSEFSDLLAALEKSSGRELGGWAQEWLQTAGVNTLTAEFETDADGRYSSLAVRQCAHPDWPTLRRHRIGVGLYDAVPNSQGEDRLVRRQYVEIDVEGELTEIPELVGAQQPDLLLLNDSDLTYAKIRLDQRSLATVVNGLSKLDDSLARALVWGAAWDMTRDAEMRASDFVALVLRNIGAETDSWGVSRIPTYAAQAVNHFSAKANRPQLRAEWERGLRDLLAAAEPGSDHQLTFARSYAGIAHSDAAIADLEALLDGSLTFDGLAVDQDLRWVLLTSLAAAGVAGDDRIDEELGRDHTISGQEHAAAARAARPDAEAKATAWEAAITKTDTPNETQRSIILSFQRPGQDDVLAPYVEHYLTAADDIWERLGTQRASTALEFIFPRQLASPELLERVDAWLESSPANPAAKRYVREGRADVARALAAQARDAVD</sequence>
<feature type="domain" description="Peptidase M1 membrane alanine aminopeptidase" evidence="14">
    <location>
        <begin position="256"/>
        <end position="467"/>
    </location>
</feature>
<evidence type="ECO:0000256" key="5">
    <source>
        <dbReference type="ARBA" id="ARBA00015611"/>
    </source>
</evidence>
<evidence type="ECO:0000256" key="6">
    <source>
        <dbReference type="ARBA" id="ARBA00022438"/>
    </source>
</evidence>
<evidence type="ECO:0000259" key="16">
    <source>
        <dbReference type="Pfam" id="PF17900"/>
    </source>
</evidence>
<comment type="catalytic activity">
    <reaction evidence="1">
        <text>Release of an N-terminal amino acid, Xaa-|-Yaa- from a peptide, amide or arylamide. Xaa is preferably Ala, but may be most amino acids including Pro (slow action). When a terminal hydrophobic residue is followed by a prolyl residue, the two may be released as an intact Xaa-Pro dipeptide.</text>
        <dbReference type="EC" id="3.4.11.2"/>
    </reaction>
</comment>
<evidence type="ECO:0000256" key="10">
    <source>
        <dbReference type="ARBA" id="ARBA00022833"/>
    </source>
</evidence>
<evidence type="ECO:0000256" key="3">
    <source>
        <dbReference type="ARBA" id="ARBA00010136"/>
    </source>
</evidence>
<keyword evidence="10" id="KW-0862">Zinc</keyword>
<keyword evidence="11" id="KW-0482">Metalloprotease</keyword>
<evidence type="ECO:0000256" key="4">
    <source>
        <dbReference type="ARBA" id="ARBA00012564"/>
    </source>
</evidence>
<evidence type="ECO:0000313" key="18">
    <source>
        <dbReference type="Proteomes" id="UP000199004"/>
    </source>
</evidence>
<protein>
    <recommendedName>
        <fullName evidence="5">Aminopeptidase N</fullName>
        <ecNumber evidence="4">3.4.11.2</ecNumber>
    </recommendedName>
    <alternativeName>
        <fullName evidence="12">Alanine aminopeptidase</fullName>
    </alternativeName>
    <alternativeName>
        <fullName evidence="13">Lysyl aminopeptidase</fullName>
    </alternativeName>
</protein>
<dbReference type="EMBL" id="FNIC01000012">
    <property type="protein sequence ID" value="SDO66874.1"/>
    <property type="molecule type" value="Genomic_DNA"/>
</dbReference>
<dbReference type="GO" id="GO:0042277">
    <property type="term" value="F:peptide binding"/>
    <property type="evidence" value="ECO:0007669"/>
    <property type="project" value="TreeGrafter"/>
</dbReference>
<dbReference type="InterPro" id="IPR024571">
    <property type="entry name" value="ERAP1-like_C_dom"/>
</dbReference>
<dbReference type="NCBIfam" id="TIGR02412">
    <property type="entry name" value="pepN_strep_liv"/>
    <property type="match status" value="1"/>
</dbReference>
<dbReference type="GO" id="GO:0005737">
    <property type="term" value="C:cytoplasm"/>
    <property type="evidence" value="ECO:0007669"/>
    <property type="project" value="TreeGrafter"/>
</dbReference>
<evidence type="ECO:0000256" key="8">
    <source>
        <dbReference type="ARBA" id="ARBA00022723"/>
    </source>
</evidence>
<dbReference type="Pfam" id="PF11838">
    <property type="entry name" value="ERAP1_C"/>
    <property type="match status" value="1"/>
</dbReference>
<dbReference type="SUPFAM" id="SSF63737">
    <property type="entry name" value="Leukotriene A4 hydrolase N-terminal domain"/>
    <property type="match status" value="1"/>
</dbReference>
<dbReference type="InterPro" id="IPR014782">
    <property type="entry name" value="Peptidase_M1_dom"/>
</dbReference>
<dbReference type="EC" id="3.4.11.2" evidence="4"/>
<dbReference type="GO" id="GO:0005615">
    <property type="term" value="C:extracellular space"/>
    <property type="evidence" value="ECO:0007669"/>
    <property type="project" value="TreeGrafter"/>
</dbReference>
<dbReference type="InterPro" id="IPR012778">
    <property type="entry name" value="Pept_M1_aminopeptidase"/>
</dbReference>
<evidence type="ECO:0000259" key="14">
    <source>
        <dbReference type="Pfam" id="PF01433"/>
    </source>
</evidence>
<evidence type="ECO:0000256" key="12">
    <source>
        <dbReference type="ARBA" id="ARBA00029811"/>
    </source>
</evidence>
<dbReference type="Pfam" id="PF17900">
    <property type="entry name" value="Peptidase_M1_N"/>
    <property type="match status" value="1"/>
</dbReference>
<dbReference type="Proteomes" id="UP000199004">
    <property type="component" value="Unassembled WGS sequence"/>
</dbReference>
<dbReference type="PANTHER" id="PTHR11533:SF174">
    <property type="entry name" value="PUROMYCIN-SENSITIVE AMINOPEPTIDASE-RELATED"/>
    <property type="match status" value="1"/>
</dbReference>
<dbReference type="PANTHER" id="PTHR11533">
    <property type="entry name" value="PROTEASE M1 ZINC METALLOPROTEASE"/>
    <property type="match status" value="1"/>
</dbReference>
<dbReference type="Gene3D" id="2.60.40.1730">
    <property type="entry name" value="tricorn interacting facor f3 domain"/>
    <property type="match status" value="1"/>
</dbReference>
<proteinExistence type="inferred from homology"/>
<dbReference type="Gene3D" id="1.10.390.10">
    <property type="entry name" value="Neutral Protease Domain 2"/>
    <property type="match status" value="1"/>
</dbReference>
<evidence type="ECO:0000313" key="17">
    <source>
        <dbReference type="EMBL" id="SDO66874.1"/>
    </source>
</evidence>
<dbReference type="InterPro" id="IPR050344">
    <property type="entry name" value="Peptidase_M1_aminopeptidases"/>
</dbReference>
<dbReference type="GO" id="GO:0016285">
    <property type="term" value="F:alanyl aminopeptidase activity"/>
    <property type="evidence" value="ECO:0007669"/>
    <property type="project" value="UniProtKB-EC"/>
</dbReference>
<dbReference type="FunFam" id="1.10.390.10:FF:000004">
    <property type="entry name" value="Aminopeptidase N"/>
    <property type="match status" value="1"/>
</dbReference>
<dbReference type="STRING" id="1005944.SAMN05192576_0232"/>
<keyword evidence="18" id="KW-1185">Reference proteome</keyword>
<dbReference type="InterPro" id="IPR001930">
    <property type="entry name" value="Peptidase_M1"/>
</dbReference>
<dbReference type="InterPro" id="IPR045357">
    <property type="entry name" value="Aminopeptidase_N-like_N"/>
</dbReference>
<dbReference type="InterPro" id="IPR027268">
    <property type="entry name" value="Peptidase_M4/M1_CTD_sf"/>
</dbReference>
<dbReference type="AlphaFoldDB" id="A0A1H0LFD6"/>
<evidence type="ECO:0000256" key="13">
    <source>
        <dbReference type="ARBA" id="ARBA00031533"/>
    </source>
</evidence>
<dbReference type="GO" id="GO:0016020">
    <property type="term" value="C:membrane"/>
    <property type="evidence" value="ECO:0007669"/>
    <property type="project" value="TreeGrafter"/>
</dbReference>
<evidence type="ECO:0000256" key="7">
    <source>
        <dbReference type="ARBA" id="ARBA00022670"/>
    </source>
</evidence>
<dbReference type="Pfam" id="PF01433">
    <property type="entry name" value="Peptidase_M1"/>
    <property type="match status" value="1"/>
</dbReference>
<keyword evidence="6 17" id="KW-0031">Aminopeptidase</keyword>
<gene>
    <name evidence="17" type="ORF">SAMN05192576_0232</name>
</gene>
<comment type="similarity">
    <text evidence="3">Belongs to the peptidase M1 family.</text>
</comment>
<keyword evidence="9" id="KW-0378">Hydrolase</keyword>
<evidence type="ECO:0000256" key="9">
    <source>
        <dbReference type="ARBA" id="ARBA00022801"/>
    </source>
</evidence>
<accession>A0A1H0LFD6</accession>
<dbReference type="GO" id="GO:0006508">
    <property type="term" value="P:proteolysis"/>
    <property type="evidence" value="ECO:0007669"/>
    <property type="project" value="UniProtKB-KW"/>
</dbReference>
<dbReference type="GO" id="GO:0008270">
    <property type="term" value="F:zinc ion binding"/>
    <property type="evidence" value="ECO:0007669"/>
    <property type="project" value="InterPro"/>
</dbReference>
<dbReference type="GO" id="GO:0043171">
    <property type="term" value="P:peptide catabolic process"/>
    <property type="evidence" value="ECO:0007669"/>
    <property type="project" value="TreeGrafter"/>
</dbReference>
<dbReference type="FunFam" id="2.60.40.1730:FF:000010">
    <property type="entry name" value="Putative aminopeptidase N"/>
    <property type="match status" value="1"/>
</dbReference>
<dbReference type="PRINTS" id="PR00756">
    <property type="entry name" value="ALADIPTASE"/>
</dbReference>
<dbReference type="CDD" id="cd09602">
    <property type="entry name" value="M1_APN"/>
    <property type="match status" value="1"/>
</dbReference>
<dbReference type="GO" id="GO:0070006">
    <property type="term" value="F:metalloaminopeptidase activity"/>
    <property type="evidence" value="ECO:0007669"/>
    <property type="project" value="TreeGrafter"/>
</dbReference>
<dbReference type="InterPro" id="IPR042097">
    <property type="entry name" value="Aminopeptidase_N-like_N_sf"/>
</dbReference>